<dbReference type="EMBL" id="DTGR01000060">
    <property type="protein sequence ID" value="HHS28841.1"/>
    <property type="molecule type" value="Genomic_DNA"/>
</dbReference>
<dbReference type="Pfam" id="PF01022">
    <property type="entry name" value="HTH_5"/>
    <property type="match status" value="1"/>
</dbReference>
<dbReference type="GO" id="GO:0003700">
    <property type="term" value="F:DNA-binding transcription factor activity"/>
    <property type="evidence" value="ECO:0007669"/>
    <property type="project" value="InterPro"/>
</dbReference>
<dbReference type="AlphaFoldDB" id="A0A7V6DP58"/>
<dbReference type="SMART" id="SM00418">
    <property type="entry name" value="HTH_ARSR"/>
    <property type="match status" value="1"/>
</dbReference>
<dbReference type="CDD" id="cd00090">
    <property type="entry name" value="HTH_ARSR"/>
    <property type="match status" value="1"/>
</dbReference>
<keyword evidence="3" id="KW-0804">Transcription</keyword>
<dbReference type="InterPro" id="IPR036390">
    <property type="entry name" value="WH_DNA-bd_sf"/>
</dbReference>
<evidence type="ECO:0000256" key="1">
    <source>
        <dbReference type="ARBA" id="ARBA00023015"/>
    </source>
</evidence>
<comment type="caution">
    <text evidence="5">The sequence shown here is derived from an EMBL/GenBank/DDBJ whole genome shotgun (WGS) entry which is preliminary data.</text>
</comment>
<evidence type="ECO:0000313" key="5">
    <source>
        <dbReference type="EMBL" id="HHS28841.1"/>
    </source>
</evidence>
<feature type="domain" description="HTH arsR-type" evidence="4">
    <location>
        <begin position="1"/>
        <end position="90"/>
    </location>
</feature>
<dbReference type="InterPro" id="IPR051011">
    <property type="entry name" value="Metal_resp_trans_reg"/>
</dbReference>
<gene>
    <name evidence="5" type="ORF">ENV52_03960</name>
</gene>
<dbReference type="PANTHER" id="PTHR43132:SF2">
    <property type="entry name" value="ARSENICAL RESISTANCE OPERON REPRESSOR ARSR-RELATED"/>
    <property type="match status" value="1"/>
</dbReference>
<evidence type="ECO:0000256" key="3">
    <source>
        <dbReference type="ARBA" id="ARBA00023163"/>
    </source>
</evidence>
<evidence type="ECO:0000256" key="2">
    <source>
        <dbReference type="ARBA" id="ARBA00023125"/>
    </source>
</evidence>
<evidence type="ECO:0000259" key="4">
    <source>
        <dbReference type="PROSITE" id="PS50987"/>
    </source>
</evidence>
<dbReference type="SUPFAM" id="SSF46785">
    <property type="entry name" value="Winged helix' DNA-binding domain"/>
    <property type="match status" value="1"/>
</dbReference>
<accession>A0A7V6DP58</accession>
<protein>
    <submittedName>
        <fullName evidence="5">Metalloregulator ArsR/SmtB family transcription factor</fullName>
    </submittedName>
</protein>
<dbReference type="InterPro" id="IPR001845">
    <property type="entry name" value="HTH_ArsR_DNA-bd_dom"/>
</dbReference>
<dbReference type="InterPro" id="IPR011991">
    <property type="entry name" value="ArsR-like_HTH"/>
</dbReference>
<name>A0A7V6DP58_9BACT</name>
<reference evidence="5" key="1">
    <citation type="journal article" date="2020" name="mSystems">
        <title>Genome- and Community-Level Interaction Insights into Carbon Utilization and Element Cycling Functions of Hydrothermarchaeota in Hydrothermal Sediment.</title>
        <authorList>
            <person name="Zhou Z."/>
            <person name="Liu Y."/>
            <person name="Xu W."/>
            <person name="Pan J."/>
            <person name="Luo Z.H."/>
            <person name="Li M."/>
        </authorList>
    </citation>
    <scope>NUCLEOTIDE SEQUENCE [LARGE SCALE GENOMIC DNA]</scope>
    <source>
        <strain evidence="5">SpSt-767</strain>
    </source>
</reference>
<dbReference type="PRINTS" id="PR00778">
    <property type="entry name" value="HTHARSR"/>
</dbReference>
<dbReference type="NCBIfam" id="NF033788">
    <property type="entry name" value="HTH_metalloreg"/>
    <property type="match status" value="1"/>
</dbReference>
<sequence>MKHEARVFRSLADETRLSILCLLMQHEELCVCDFMEVLGITQSKASRHLRYLYNTGWVSDRREGLKIKYRLCTHSDTMKEKQLQTLAEVMNSHPIAQSLKGKLCHWLERKPKTGDGKEDGQTGVRT</sequence>
<organism evidence="5">
    <name type="scientific">Desulfobacca acetoxidans</name>
    <dbReference type="NCBI Taxonomy" id="60893"/>
    <lineage>
        <taxon>Bacteria</taxon>
        <taxon>Pseudomonadati</taxon>
        <taxon>Thermodesulfobacteriota</taxon>
        <taxon>Desulfobaccia</taxon>
        <taxon>Desulfobaccales</taxon>
        <taxon>Desulfobaccaceae</taxon>
        <taxon>Desulfobacca</taxon>
    </lineage>
</organism>
<dbReference type="PROSITE" id="PS50987">
    <property type="entry name" value="HTH_ARSR_2"/>
    <property type="match status" value="1"/>
</dbReference>
<proteinExistence type="predicted"/>
<dbReference type="PANTHER" id="PTHR43132">
    <property type="entry name" value="ARSENICAL RESISTANCE OPERON REPRESSOR ARSR-RELATED"/>
    <property type="match status" value="1"/>
</dbReference>
<dbReference type="GO" id="GO:0003677">
    <property type="term" value="F:DNA binding"/>
    <property type="evidence" value="ECO:0007669"/>
    <property type="project" value="UniProtKB-KW"/>
</dbReference>
<keyword evidence="2" id="KW-0238">DNA-binding</keyword>
<dbReference type="InterPro" id="IPR036388">
    <property type="entry name" value="WH-like_DNA-bd_sf"/>
</dbReference>
<dbReference type="Gene3D" id="1.10.10.10">
    <property type="entry name" value="Winged helix-like DNA-binding domain superfamily/Winged helix DNA-binding domain"/>
    <property type="match status" value="1"/>
</dbReference>
<keyword evidence="1" id="KW-0805">Transcription regulation</keyword>